<accession>A0A450TTW2</accession>
<dbReference type="Gene3D" id="1.20.58.390">
    <property type="entry name" value="Neurotransmitter-gated ion-channel transmembrane domain"/>
    <property type="match status" value="1"/>
</dbReference>
<dbReference type="Gene3D" id="3.40.50.2300">
    <property type="match status" value="2"/>
</dbReference>
<feature type="transmembrane region" description="Helical" evidence="3">
    <location>
        <begin position="12"/>
        <end position="29"/>
    </location>
</feature>
<gene>
    <name evidence="5" type="ORF">BECKFW1821C_GA0114237_103027</name>
</gene>
<dbReference type="Pfam" id="PF13458">
    <property type="entry name" value="Peripla_BP_6"/>
    <property type="match status" value="1"/>
</dbReference>
<dbReference type="PANTHER" id="PTHR30483">
    <property type="entry name" value="LEUCINE-SPECIFIC-BINDING PROTEIN"/>
    <property type="match status" value="1"/>
</dbReference>
<evidence type="ECO:0000256" key="3">
    <source>
        <dbReference type="SAM" id="Phobius"/>
    </source>
</evidence>
<evidence type="ECO:0000256" key="1">
    <source>
        <dbReference type="ARBA" id="ARBA00010062"/>
    </source>
</evidence>
<feature type="domain" description="Leucine-binding protein" evidence="4">
    <location>
        <begin position="39"/>
        <end position="270"/>
    </location>
</feature>
<dbReference type="EMBL" id="CAADFE010000030">
    <property type="protein sequence ID" value="VFJ72021.1"/>
    <property type="molecule type" value="Genomic_DNA"/>
</dbReference>
<keyword evidence="3" id="KW-0472">Membrane</keyword>
<dbReference type="InterPro" id="IPR028082">
    <property type="entry name" value="Peripla_BP_I"/>
</dbReference>
<name>A0A450TTW2_9GAMM</name>
<keyword evidence="3" id="KW-1133">Transmembrane helix</keyword>
<dbReference type="SUPFAM" id="SSF53822">
    <property type="entry name" value="Periplasmic binding protein-like I"/>
    <property type="match status" value="1"/>
</dbReference>
<comment type="similarity">
    <text evidence="1">Belongs to the leucine-binding protein family.</text>
</comment>
<sequence length="716" mass="82291">MLPFIPRRFTRLAYFSVSLLVLASLLLVFKNVFHPPKEYKVGVIVSSTQSNQATIELIKLFVDKRIDEFNRKGGIGGHPVKAVYMDDHQDSSLTRKHVANIITDTHLLGIIGCWNSTRGKEIVDLIGESGVPFIGDFSLDTLFSNYGNIYSMTKGISDRLFVFDRFIKSRMVKNIAFIGETGDLYTTEYYNHIRNHLSDDDLGLTYEKWLPKSKKVDEGTLKNIVSGVKESEVDMIFLSLDTSRNSIIVESLRENNLKIPVYTILGTIGGLLSEIGHDFDFDWYDTAEKGVPNVESQRLEELVTRYSSDISEIDSGRYVVGYGARYADGVGMILDSAKNTRSRDIGDIRKHVIGSLRDYVSGKHVYKGWSRYWAFTKNRTSSEDVLLVWKPANYDGFILYPEQYMREGGEHKRKPVIYLSVDMIRIAGVDNSEKSFYAEFYLNIKSTDPKVDGSYIEFTNAYRGESANEALIDIREINEDIGTDNNEGQLRSNHLYKISGKFDFYPDLRLYPFDEQKFSISFQPKNAKHGFLIQPPKLELRDMDFSTDGWFIKTHYVGMDRNIIRSIKGFVSEGVITPFYKFNYTWVMERSKADYFIKTIIPLIIILIITYFSIYMRQVDFGTTVNIQITTLLASIALYFSIYKPVTDYATLSDKIFLFTYFSIMYMMTISIFKSIYHVEDSGRLISAIDLMQKYIFPLLVLSMVGYVLFVKYLSE</sequence>
<dbReference type="AlphaFoldDB" id="A0A450TTW2"/>
<dbReference type="InterPro" id="IPR051010">
    <property type="entry name" value="BCAA_transport"/>
</dbReference>
<dbReference type="InterPro" id="IPR038050">
    <property type="entry name" value="Neuro_actylchol_rec"/>
</dbReference>
<keyword evidence="3" id="KW-0812">Transmembrane</keyword>
<proteinExistence type="inferred from homology"/>
<keyword evidence="2" id="KW-0732">Signal</keyword>
<reference evidence="5" key="1">
    <citation type="submission" date="2019-02" db="EMBL/GenBank/DDBJ databases">
        <authorList>
            <person name="Gruber-Vodicka R. H."/>
            <person name="Seah K. B. B."/>
        </authorList>
    </citation>
    <scope>NUCLEOTIDE SEQUENCE</scope>
    <source>
        <strain evidence="5">BECK_BZ131</strain>
    </source>
</reference>
<dbReference type="CDD" id="cd06268">
    <property type="entry name" value="PBP1_ABC_transporter_LIVBP-like"/>
    <property type="match status" value="1"/>
</dbReference>
<evidence type="ECO:0000313" key="5">
    <source>
        <dbReference type="EMBL" id="VFJ72021.1"/>
    </source>
</evidence>
<feature type="transmembrane region" description="Helical" evidence="3">
    <location>
        <begin position="696"/>
        <end position="714"/>
    </location>
</feature>
<organism evidence="5">
    <name type="scientific">Candidatus Kentrum sp. FW</name>
    <dbReference type="NCBI Taxonomy" id="2126338"/>
    <lineage>
        <taxon>Bacteria</taxon>
        <taxon>Pseudomonadati</taxon>
        <taxon>Pseudomonadota</taxon>
        <taxon>Gammaproteobacteria</taxon>
        <taxon>Candidatus Kentrum</taxon>
    </lineage>
</organism>
<feature type="transmembrane region" description="Helical" evidence="3">
    <location>
        <begin position="656"/>
        <end position="676"/>
    </location>
</feature>
<evidence type="ECO:0000259" key="4">
    <source>
        <dbReference type="Pfam" id="PF13458"/>
    </source>
</evidence>
<evidence type="ECO:0000256" key="2">
    <source>
        <dbReference type="ARBA" id="ARBA00022729"/>
    </source>
</evidence>
<dbReference type="InterPro" id="IPR028081">
    <property type="entry name" value="Leu-bd"/>
</dbReference>
<protein>
    <submittedName>
        <fullName evidence="5">ABC-type branched-chain amino acid transport system, substrate-binding protein</fullName>
    </submittedName>
</protein>
<feature type="transmembrane region" description="Helical" evidence="3">
    <location>
        <begin position="595"/>
        <end position="615"/>
    </location>
</feature>
<dbReference type="PANTHER" id="PTHR30483:SF37">
    <property type="entry name" value="ABC TRANSPORTER SUBSTRATE-BINDING PROTEIN"/>
    <property type="match status" value="1"/>
</dbReference>
<feature type="transmembrane region" description="Helical" evidence="3">
    <location>
        <begin position="627"/>
        <end position="644"/>
    </location>
</feature>